<evidence type="ECO:0000313" key="2">
    <source>
        <dbReference type="Proteomes" id="UP001589890"/>
    </source>
</evidence>
<dbReference type="Pfam" id="PF00702">
    <property type="entry name" value="Hydrolase"/>
    <property type="match status" value="1"/>
</dbReference>
<dbReference type="InterPro" id="IPR050155">
    <property type="entry name" value="HAD-like_hydrolase_sf"/>
</dbReference>
<dbReference type="PANTHER" id="PTHR43434:SF1">
    <property type="entry name" value="PHOSPHOGLYCOLATE PHOSPHATASE"/>
    <property type="match status" value="1"/>
</dbReference>
<proteinExistence type="predicted"/>
<dbReference type="PANTHER" id="PTHR43434">
    <property type="entry name" value="PHOSPHOGLYCOLATE PHOSPHATASE"/>
    <property type="match status" value="1"/>
</dbReference>
<comment type="caution">
    <text evidence="1">The sequence shown here is derived from an EMBL/GenBank/DDBJ whole genome shotgun (WGS) entry which is preliminary data.</text>
</comment>
<keyword evidence="1" id="KW-0378">Hydrolase</keyword>
<reference evidence="1 2" key="1">
    <citation type="submission" date="2024-09" db="EMBL/GenBank/DDBJ databases">
        <authorList>
            <person name="Sun Q."/>
            <person name="Mori K."/>
        </authorList>
    </citation>
    <scope>NUCLEOTIDE SEQUENCE [LARGE SCALE GENOMIC DNA]</scope>
    <source>
        <strain evidence="1 2">CGMCC 1.15906</strain>
    </source>
</reference>
<organism evidence="1 2">
    <name type="scientific">Kribbella deserti</name>
    <dbReference type="NCBI Taxonomy" id="1926257"/>
    <lineage>
        <taxon>Bacteria</taxon>
        <taxon>Bacillati</taxon>
        <taxon>Actinomycetota</taxon>
        <taxon>Actinomycetes</taxon>
        <taxon>Propionibacteriales</taxon>
        <taxon>Kribbellaceae</taxon>
        <taxon>Kribbella</taxon>
    </lineage>
</organism>
<dbReference type="SFLD" id="SFLDS00003">
    <property type="entry name" value="Haloacid_Dehalogenase"/>
    <property type="match status" value="1"/>
</dbReference>
<dbReference type="SFLD" id="SFLDG01129">
    <property type="entry name" value="C1.5:_HAD__Beta-PGM__Phosphata"/>
    <property type="match status" value="1"/>
</dbReference>
<keyword evidence="2" id="KW-1185">Reference proteome</keyword>
<dbReference type="RefSeq" id="WP_380044735.1">
    <property type="nucleotide sequence ID" value="NZ_JBHLTC010000008.1"/>
</dbReference>
<dbReference type="NCBIfam" id="TIGR01549">
    <property type="entry name" value="HAD-SF-IA-v1"/>
    <property type="match status" value="1"/>
</dbReference>
<dbReference type="GO" id="GO:0016787">
    <property type="term" value="F:hydrolase activity"/>
    <property type="evidence" value="ECO:0007669"/>
    <property type="project" value="UniProtKB-KW"/>
</dbReference>
<sequence length="257" mass="27933">MPELIQPSALLLDFGGVVVSTAKRAGWADDLARAIHPRLGSALSLDDVRSDIEAGASADSQWKNAMSRPLAPRELTHAEFWADFVAADWPAEPRAWVTEHATELCRRMGELRQTRTVRPGMAELLDTADDQGLVVAIVSNALSGQVHRDFLEQQGLSARFALQVYSDEAGVRKPNPEMIGIAVRELDVSPGLVWYVGDNFDRDVVCGCRAGAGATILMEAKGTYDTPFAVRAVPDAVVADPYELRELLLAVSRGNHD</sequence>
<dbReference type="EMBL" id="JBHLTC010000008">
    <property type="protein sequence ID" value="MFC0624016.1"/>
    <property type="molecule type" value="Genomic_DNA"/>
</dbReference>
<gene>
    <name evidence="1" type="ORF">ACFFGN_08075</name>
</gene>
<name>A0ABV6QH96_9ACTN</name>
<dbReference type="Proteomes" id="UP001589890">
    <property type="component" value="Unassembled WGS sequence"/>
</dbReference>
<dbReference type="Gene3D" id="3.40.50.1000">
    <property type="entry name" value="HAD superfamily/HAD-like"/>
    <property type="match status" value="1"/>
</dbReference>
<dbReference type="InterPro" id="IPR023214">
    <property type="entry name" value="HAD_sf"/>
</dbReference>
<dbReference type="EC" id="3.1.3.-" evidence="1"/>
<protein>
    <submittedName>
        <fullName evidence="1">HAD family hydrolase</fullName>
        <ecNumber evidence="1">3.1.3.-</ecNumber>
    </submittedName>
</protein>
<dbReference type="InterPro" id="IPR006439">
    <property type="entry name" value="HAD-SF_hydro_IA"/>
</dbReference>
<evidence type="ECO:0000313" key="1">
    <source>
        <dbReference type="EMBL" id="MFC0624016.1"/>
    </source>
</evidence>
<dbReference type="InterPro" id="IPR036412">
    <property type="entry name" value="HAD-like_sf"/>
</dbReference>
<dbReference type="SUPFAM" id="SSF56784">
    <property type="entry name" value="HAD-like"/>
    <property type="match status" value="1"/>
</dbReference>
<accession>A0ABV6QH96</accession>